<comment type="subcellular location">
    <subcellularLocation>
        <location evidence="1">Cytoplasm</location>
    </subcellularLocation>
</comment>
<evidence type="ECO:0000256" key="1">
    <source>
        <dbReference type="ARBA" id="ARBA00004496"/>
    </source>
</evidence>
<dbReference type="SUPFAM" id="SSF109755">
    <property type="entry name" value="PhoU-like"/>
    <property type="match status" value="1"/>
</dbReference>
<dbReference type="GO" id="GO:0045936">
    <property type="term" value="P:negative regulation of phosphate metabolic process"/>
    <property type="evidence" value="ECO:0007669"/>
    <property type="project" value="InterPro"/>
</dbReference>
<keyword evidence="6" id="KW-0592">Phosphate transport</keyword>
<evidence type="ECO:0000313" key="8">
    <source>
        <dbReference type="EMBL" id="CAB4793743.1"/>
    </source>
</evidence>
<name>A0A6J6XD86_9ZZZZ</name>
<gene>
    <name evidence="8" type="ORF">UFOPK2992_00608</name>
</gene>
<dbReference type="PANTHER" id="PTHR42930">
    <property type="entry name" value="PHOSPHATE-SPECIFIC TRANSPORT SYSTEM ACCESSORY PROTEIN PHOU"/>
    <property type="match status" value="1"/>
</dbReference>
<dbReference type="GO" id="GO:0030643">
    <property type="term" value="P:intracellular phosphate ion homeostasis"/>
    <property type="evidence" value="ECO:0007669"/>
    <property type="project" value="InterPro"/>
</dbReference>
<evidence type="ECO:0000256" key="6">
    <source>
        <dbReference type="ARBA" id="ARBA00022592"/>
    </source>
</evidence>
<keyword evidence="5" id="KW-0963">Cytoplasm</keyword>
<dbReference type="GO" id="GO:0006817">
    <property type="term" value="P:phosphate ion transport"/>
    <property type="evidence" value="ECO:0007669"/>
    <property type="project" value="UniProtKB-KW"/>
</dbReference>
<accession>A0A6J6XD86</accession>
<dbReference type="Gene3D" id="1.20.58.220">
    <property type="entry name" value="Phosphate transport system protein phou homolog 2, domain 2"/>
    <property type="match status" value="1"/>
</dbReference>
<sequence>MEKWRWAFDQELEAIRAAVLEMAASLVEAIPRTTRVLLDADLEGAGYIIQSDANFHAAAQAIEHRCIDVLRLQAPVAADLRQVVSAMQIVAEIERSADLLANICKATRRIYGHSFDHQLGGLITMLGSQATRLHVAAIDAFIDNDAAKASALDDMDLYLNDLHGQFLNAIFESQAAGRIDLQVAMQLALVARFYERIGDHAVNVGNRVHYFVTARLQQRQHVER</sequence>
<dbReference type="InterPro" id="IPR038078">
    <property type="entry name" value="PhoU-like_sf"/>
</dbReference>
<dbReference type="EMBL" id="CAFAAI010000084">
    <property type="protein sequence ID" value="CAB4793743.1"/>
    <property type="molecule type" value="Genomic_DNA"/>
</dbReference>
<comment type="similarity">
    <text evidence="2">Belongs to the PhoU family.</text>
</comment>
<dbReference type="FunFam" id="1.20.58.220:FF:000004">
    <property type="entry name" value="Phosphate-specific transport system accessory protein PhoU"/>
    <property type="match status" value="1"/>
</dbReference>
<dbReference type="PIRSF" id="PIRSF003107">
    <property type="entry name" value="PhoU"/>
    <property type="match status" value="1"/>
</dbReference>
<reference evidence="8" key="1">
    <citation type="submission" date="2020-05" db="EMBL/GenBank/DDBJ databases">
        <authorList>
            <person name="Chiriac C."/>
            <person name="Salcher M."/>
            <person name="Ghai R."/>
            <person name="Kavagutti S V."/>
        </authorList>
    </citation>
    <scope>NUCLEOTIDE SEQUENCE</scope>
</reference>
<organism evidence="8">
    <name type="scientific">freshwater metagenome</name>
    <dbReference type="NCBI Taxonomy" id="449393"/>
    <lineage>
        <taxon>unclassified sequences</taxon>
        <taxon>metagenomes</taxon>
        <taxon>ecological metagenomes</taxon>
    </lineage>
</organism>
<dbReference type="InterPro" id="IPR028366">
    <property type="entry name" value="PhoU"/>
</dbReference>
<evidence type="ECO:0000259" key="7">
    <source>
        <dbReference type="Pfam" id="PF01895"/>
    </source>
</evidence>
<protein>
    <submittedName>
        <fullName evidence="8">Unannotated protein</fullName>
    </submittedName>
</protein>
<evidence type="ECO:0000256" key="2">
    <source>
        <dbReference type="ARBA" id="ARBA00008107"/>
    </source>
</evidence>
<feature type="domain" description="PhoU" evidence="7">
    <location>
        <begin position="20"/>
        <end position="106"/>
    </location>
</feature>
<feature type="domain" description="PhoU" evidence="7">
    <location>
        <begin position="127"/>
        <end position="208"/>
    </location>
</feature>
<dbReference type="GO" id="GO:0005737">
    <property type="term" value="C:cytoplasm"/>
    <property type="evidence" value="ECO:0007669"/>
    <property type="project" value="UniProtKB-SubCell"/>
</dbReference>
<keyword evidence="4" id="KW-0813">Transport</keyword>
<dbReference type="Pfam" id="PF01895">
    <property type="entry name" value="PhoU"/>
    <property type="match status" value="2"/>
</dbReference>
<evidence type="ECO:0000256" key="5">
    <source>
        <dbReference type="ARBA" id="ARBA00022490"/>
    </source>
</evidence>
<dbReference type="NCBIfam" id="TIGR02135">
    <property type="entry name" value="phoU_full"/>
    <property type="match status" value="1"/>
</dbReference>
<dbReference type="InterPro" id="IPR026022">
    <property type="entry name" value="PhoU_dom"/>
</dbReference>
<comment type="subunit">
    <text evidence="3">Homodimer.</text>
</comment>
<dbReference type="PANTHER" id="PTHR42930:SF3">
    <property type="entry name" value="PHOSPHATE-SPECIFIC TRANSPORT SYSTEM ACCESSORY PROTEIN PHOU"/>
    <property type="match status" value="1"/>
</dbReference>
<evidence type="ECO:0000256" key="3">
    <source>
        <dbReference type="ARBA" id="ARBA00011738"/>
    </source>
</evidence>
<dbReference type="AlphaFoldDB" id="A0A6J6XD86"/>
<proteinExistence type="inferred from homology"/>
<evidence type="ECO:0000256" key="4">
    <source>
        <dbReference type="ARBA" id="ARBA00022448"/>
    </source>
</evidence>